<dbReference type="Proteomes" id="UP000285405">
    <property type="component" value="Unassembled WGS sequence"/>
</dbReference>
<gene>
    <name evidence="3" type="ORF">GcC1_086004</name>
</gene>
<dbReference type="EMBL" id="MCBR01008663">
    <property type="protein sequence ID" value="RKF74113.1"/>
    <property type="molecule type" value="Genomic_DNA"/>
</dbReference>
<feature type="domain" description="SprT-like" evidence="2">
    <location>
        <begin position="158"/>
        <end position="269"/>
    </location>
</feature>
<organism evidence="3 4">
    <name type="scientific">Golovinomyces cichoracearum</name>
    <dbReference type="NCBI Taxonomy" id="62708"/>
    <lineage>
        <taxon>Eukaryota</taxon>
        <taxon>Fungi</taxon>
        <taxon>Dikarya</taxon>
        <taxon>Ascomycota</taxon>
        <taxon>Pezizomycotina</taxon>
        <taxon>Leotiomycetes</taxon>
        <taxon>Erysiphales</taxon>
        <taxon>Erysiphaceae</taxon>
        <taxon>Golovinomyces</taxon>
    </lineage>
</organism>
<dbReference type="InterPro" id="IPR006640">
    <property type="entry name" value="SprT-like_domain"/>
</dbReference>
<dbReference type="AlphaFoldDB" id="A0A420IHX7"/>
<evidence type="ECO:0000259" key="2">
    <source>
        <dbReference type="Pfam" id="PF10263"/>
    </source>
</evidence>
<evidence type="ECO:0000313" key="4">
    <source>
        <dbReference type="Proteomes" id="UP000285405"/>
    </source>
</evidence>
<reference evidence="3 4" key="1">
    <citation type="journal article" date="2018" name="BMC Genomics">
        <title>Comparative genome analyses reveal sequence features reflecting distinct modes of host-adaptation between dicot and monocot powdery mildew.</title>
        <authorList>
            <person name="Wu Y."/>
            <person name="Ma X."/>
            <person name="Pan Z."/>
            <person name="Kale S.D."/>
            <person name="Song Y."/>
            <person name="King H."/>
            <person name="Zhang Q."/>
            <person name="Presley C."/>
            <person name="Deng X."/>
            <person name="Wei C.I."/>
            <person name="Xiao S."/>
        </authorList>
    </citation>
    <scope>NUCLEOTIDE SEQUENCE [LARGE SCALE GENOMIC DNA]</scope>
    <source>
        <strain evidence="3">UCSC1</strain>
    </source>
</reference>
<sequence>MKIPSQDNAYSEICCRSRSTSSSRLGHRDWTQSDSRRQNCERCTLNSSSSREAHGDSYCRQYTPAPLPYQDSGSNVNEPIMERTPSGRSIMSSSPLEPLPSVEDLPIHKQRDLAAATRVDNSFRRRPQNSKHERILRKLIRRDEPLDSGFMLDDPALESILTAADTLFFDGMLAGRVQWEWSSNTQYRTELIGTTALRRCVGREGFETLIVLSEPLLRNERYDRRLLLSAFLHELIHCYLFISCGFDARMEGGHTDGFYRIAEIIDSWVGPRYLSIGKLREDPERFHRQIQQNYMQADYSNYMRRDILENDDNEDINRPFYILSLSSHSNINHDKYITFPWNGFRYRKRKKIAIYFRKNDLKIKNV</sequence>
<dbReference type="GO" id="GO:0006950">
    <property type="term" value="P:response to stress"/>
    <property type="evidence" value="ECO:0007669"/>
    <property type="project" value="UniProtKB-ARBA"/>
</dbReference>
<protein>
    <recommendedName>
        <fullName evidence="2">SprT-like domain-containing protein</fullName>
    </recommendedName>
</protein>
<dbReference type="Pfam" id="PF10263">
    <property type="entry name" value="SprT-like"/>
    <property type="match status" value="1"/>
</dbReference>
<feature type="region of interest" description="Disordered" evidence="1">
    <location>
        <begin position="21"/>
        <end position="106"/>
    </location>
</feature>
<comment type="caution">
    <text evidence="3">The sequence shown here is derived from an EMBL/GenBank/DDBJ whole genome shotgun (WGS) entry which is preliminary data.</text>
</comment>
<dbReference type="OrthoDB" id="5236983at2759"/>
<evidence type="ECO:0000256" key="1">
    <source>
        <dbReference type="SAM" id="MobiDB-lite"/>
    </source>
</evidence>
<proteinExistence type="predicted"/>
<feature type="compositionally biased region" description="Low complexity" evidence="1">
    <location>
        <begin position="92"/>
        <end position="104"/>
    </location>
</feature>
<name>A0A420IHX7_9PEZI</name>
<feature type="compositionally biased region" description="Basic and acidic residues" evidence="1">
    <location>
        <begin position="26"/>
        <end position="40"/>
    </location>
</feature>
<evidence type="ECO:0000313" key="3">
    <source>
        <dbReference type="EMBL" id="RKF74113.1"/>
    </source>
</evidence>
<accession>A0A420IHX7</accession>